<dbReference type="AlphaFoldDB" id="A0A379GA65"/>
<dbReference type="EMBL" id="UGTP01000004">
    <property type="protein sequence ID" value="SUC37867.1"/>
    <property type="molecule type" value="Genomic_DNA"/>
</dbReference>
<dbReference type="Proteomes" id="UP000254235">
    <property type="component" value="Unassembled WGS sequence"/>
</dbReference>
<protein>
    <submittedName>
        <fullName evidence="2">Uncharacterized protein</fullName>
    </submittedName>
</protein>
<organism evidence="2 3">
    <name type="scientific">Prevotella pallens</name>
    <dbReference type="NCBI Taxonomy" id="60133"/>
    <lineage>
        <taxon>Bacteria</taxon>
        <taxon>Pseudomonadati</taxon>
        <taxon>Bacteroidota</taxon>
        <taxon>Bacteroidia</taxon>
        <taxon>Bacteroidales</taxon>
        <taxon>Prevotellaceae</taxon>
        <taxon>Prevotella</taxon>
    </lineage>
</organism>
<accession>A0A379GA65</accession>
<gene>
    <name evidence="2" type="ORF">NCTC13043_02365</name>
</gene>
<evidence type="ECO:0000313" key="3">
    <source>
        <dbReference type="Proteomes" id="UP000254235"/>
    </source>
</evidence>
<sequence>MLFTLHNKANMHKKRYSEQSRIPSNNMENSLKFQLTTYKVEIGIELFGVPPYKNGIQ</sequence>
<proteinExistence type="predicted"/>
<feature type="region of interest" description="Disordered" evidence="1">
    <location>
        <begin position="1"/>
        <end position="23"/>
    </location>
</feature>
<evidence type="ECO:0000313" key="2">
    <source>
        <dbReference type="EMBL" id="SUC37867.1"/>
    </source>
</evidence>
<reference evidence="2 3" key="1">
    <citation type="submission" date="2018-06" db="EMBL/GenBank/DDBJ databases">
        <authorList>
            <consortium name="Pathogen Informatics"/>
            <person name="Doyle S."/>
        </authorList>
    </citation>
    <scope>NUCLEOTIDE SEQUENCE [LARGE SCALE GENOMIC DNA]</scope>
    <source>
        <strain evidence="2 3">NCTC13043</strain>
    </source>
</reference>
<name>A0A379GA65_9BACT</name>
<evidence type="ECO:0000256" key="1">
    <source>
        <dbReference type="SAM" id="MobiDB-lite"/>
    </source>
</evidence>